<dbReference type="Gene3D" id="3.60.15.10">
    <property type="entry name" value="Ribonuclease Z/Hydroxyacylglutathione hydrolase-like"/>
    <property type="match status" value="1"/>
</dbReference>
<reference evidence="4 5" key="1">
    <citation type="journal article" date="2006" name="Proc. Natl. Acad. Sci. U.S.A.">
        <title>Genomic analysis of the uncultivated marine crenarchaeote Cenarchaeum symbiosum.</title>
        <authorList>
            <person name="Hallam S.J."/>
            <person name="Konstantinidis K.T."/>
            <person name="Putnam N."/>
            <person name="Schleper C."/>
            <person name="Watanabe Y."/>
            <person name="Sugahara J."/>
            <person name="Preston C."/>
            <person name="de la Torre J."/>
            <person name="Richardson P.M."/>
            <person name="DeLong E.F."/>
        </authorList>
    </citation>
    <scope>NUCLEOTIDE SEQUENCE [LARGE SCALE GENOMIC DNA]</scope>
    <source>
        <strain evidence="5">A</strain>
    </source>
</reference>
<evidence type="ECO:0000259" key="3">
    <source>
        <dbReference type="SMART" id="SM00849"/>
    </source>
</evidence>
<evidence type="ECO:0000256" key="2">
    <source>
        <dbReference type="ARBA" id="ARBA00022884"/>
    </source>
</evidence>
<keyword evidence="1" id="KW-0540">Nuclease</keyword>
<keyword evidence="5" id="KW-1185">Reference proteome</keyword>
<dbReference type="GO" id="GO:0003723">
    <property type="term" value="F:RNA binding"/>
    <property type="evidence" value="ECO:0007669"/>
    <property type="project" value="UniProtKB-KW"/>
</dbReference>
<dbReference type="InterPro" id="IPR001279">
    <property type="entry name" value="Metallo-B-lactamas"/>
</dbReference>
<dbReference type="EMBL" id="DP000238">
    <property type="protein sequence ID" value="ABK76657.1"/>
    <property type="molecule type" value="Genomic_DNA"/>
</dbReference>
<dbReference type="GO" id="GO:0004527">
    <property type="term" value="F:exonuclease activity"/>
    <property type="evidence" value="ECO:0007669"/>
    <property type="project" value="UniProtKB-KW"/>
</dbReference>
<name>A0RTJ7_CENSY</name>
<dbReference type="PANTHER" id="PTHR43694:SF1">
    <property type="entry name" value="RIBONUCLEASE J"/>
    <property type="match status" value="1"/>
</dbReference>
<dbReference type="EnsemblBacteria" id="ABK76657">
    <property type="protein sequence ID" value="ABK76657"/>
    <property type="gene ID" value="CENSYa_0006"/>
</dbReference>
<evidence type="ECO:0000313" key="4">
    <source>
        <dbReference type="EMBL" id="ABK76657.1"/>
    </source>
</evidence>
<dbReference type="SMART" id="SM00849">
    <property type="entry name" value="Lactamase_B"/>
    <property type="match status" value="1"/>
</dbReference>
<protein>
    <submittedName>
        <fullName evidence="4">Hydrolase of the metallo-beta-lactamase superfamily</fullName>
    </submittedName>
</protein>
<evidence type="ECO:0000313" key="5">
    <source>
        <dbReference type="Proteomes" id="UP000000758"/>
    </source>
</evidence>
<dbReference type="STRING" id="414004.CENSYa_0006"/>
<dbReference type="Proteomes" id="UP000000758">
    <property type="component" value="Chromosome"/>
</dbReference>
<dbReference type="HOGENOM" id="CLU_031965_0_0_2"/>
<dbReference type="SUPFAM" id="SSF56281">
    <property type="entry name" value="Metallo-hydrolase/oxidoreductase"/>
    <property type="match status" value="1"/>
</dbReference>
<sequence length="496" mass="56990">MTQLEFYGGIKEIGGNKILVEDKGTRVFLDFGMQMGRANDYFAEFMKPRTLNGMGDLFEFDLLPQLDGIYRKDYAKHMGLKHWDSETSVDAVLLSHAHVDHCAYIKYLRPEIPVYCTEATKMILQVFDDAGMGEEYITYKRNFGFHKKNGVGIKTIGKKRETKPRDIRLIKNLEKFKVGNIEVEPIAIDHSLPGACGFLMHTSSGTLGYTADIRFHGRHPDDSQKFVDRCGSEKPDCLLCEGTRIDVPKSDLTEIEIESKARTMMEDTKGLVVCSYPPRDLDRMLSFYNAAKAAGRVLAIDTRQAYLLKLFDESEECRGLFPSPKDPSIRVYLSRKKWGLIDKDPDYWTKKLVREDYKAWEHEFLSYDNAVDYRDISKKQNDYVFHCSDFKLQELIDVRPDEGSRYIRSSTEPFDEEMELDQVRVKRWLGKFGLIGSDNKWETLHVSGHGTHDQIKGVIDGSASKMLIPIHTNKEDHFDALHNNVRKVNLGDTLHL</sequence>
<accession>A0RTJ7</accession>
<dbReference type="KEGG" id="csy:CENSYa_0006"/>
<dbReference type="Gene3D" id="3.40.50.10710">
    <property type="entry name" value="Metallo-hydrolase/oxidoreductase"/>
    <property type="match status" value="1"/>
</dbReference>
<gene>
    <name evidence="4" type="ordered locus">CENSYa_0006</name>
</gene>
<dbReference type="CDD" id="cd07732">
    <property type="entry name" value="metallo-hydrolase-like_MBL-fold"/>
    <property type="match status" value="1"/>
</dbReference>
<proteinExistence type="predicted"/>
<dbReference type="Pfam" id="PF12706">
    <property type="entry name" value="Lactamase_B_2"/>
    <property type="match status" value="1"/>
</dbReference>
<keyword evidence="2" id="KW-0694">RNA-binding</keyword>
<organism evidence="4 5">
    <name type="scientific">Cenarchaeum symbiosum (strain A)</name>
    <dbReference type="NCBI Taxonomy" id="414004"/>
    <lineage>
        <taxon>Archaea</taxon>
        <taxon>Nitrososphaerota</taxon>
        <taxon>Candidatus Cenarchaeales</taxon>
        <taxon>Candidatus Cenarchaeaceae</taxon>
        <taxon>Candidatus Cenarchaeum</taxon>
    </lineage>
</organism>
<feature type="domain" description="Metallo-beta-lactamase" evidence="3">
    <location>
        <begin position="14"/>
        <end position="242"/>
    </location>
</feature>
<dbReference type="PANTHER" id="PTHR43694">
    <property type="entry name" value="RIBONUCLEASE J"/>
    <property type="match status" value="1"/>
</dbReference>
<evidence type="ECO:0000256" key="1">
    <source>
        <dbReference type="ARBA" id="ARBA00022839"/>
    </source>
</evidence>
<keyword evidence="4" id="KW-0378">Hydrolase</keyword>
<dbReference type="InterPro" id="IPR042173">
    <property type="entry name" value="RNase_J_2"/>
</dbReference>
<keyword evidence="1" id="KW-0269">Exonuclease</keyword>
<dbReference type="InterPro" id="IPR036866">
    <property type="entry name" value="RibonucZ/Hydroxyglut_hydro"/>
</dbReference>
<dbReference type="AlphaFoldDB" id="A0RTJ7"/>